<feature type="domain" description="C2H2-type" evidence="10">
    <location>
        <begin position="417"/>
        <end position="444"/>
    </location>
</feature>
<dbReference type="Gene3D" id="3.30.160.60">
    <property type="entry name" value="Classic Zinc Finger"/>
    <property type="match status" value="4"/>
</dbReference>
<feature type="domain" description="C2H2-type" evidence="10">
    <location>
        <begin position="510"/>
        <end position="537"/>
    </location>
</feature>
<dbReference type="GO" id="GO:0008270">
    <property type="term" value="F:zinc ion binding"/>
    <property type="evidence" value="ECO:0007669"/>
    <property type="project" value="UniProtKB-KW"/>
</dbReference>
<dbReference type="PROSITE" id="PS50157">
    <property type="entry name" value="ZINC_FINGER_C2H2_2"/>
    <property type="match status" value="5"/>
</dbReference>
<dbReference type="EMBL" id="JBJQND010000013">
    <property type="protein sequence ID" value="KAL3858366.1"/>
    <property type="molecule type" value="Genomic_DNA"/>
</dbReference>
<dbReference type="Gene3D" id="3.30.710.10">
    <property type="entry name" value="Potassium Channel Kv1.1, Chain A"/>
    <property type="match status" value="1"/>
</dbReference>
<evidence type="ECO:0000256" key="1">
    <source>
        <dbReference type="ARBA" id="ARBA00004123"/>
    </source>
</evidence>
<dbReference type="PANTHER" id="PTHR24394:SF29">
    <property type="entry name" value="MYONEURIN"/>
    <property type="match status" value="1"/>
</dbReference>
<dbReference type="SMART" id="SM00225">
    <property type="entry name" value="BTB"/>
    <property type="match status" value="1"/>
</dbReference>
<evidence type="ECO:0000259" key="9">
    <source>
        <dbReference type="PROSITE" id="PS50097"/>
    </source>
</evidence>
<dbReference type="SUPFAM" id="SSF54695">
    <property type="entry name" value="POZ domain"/>
    <property type="match status" value="1"/>
</dbReference>
<evidence type="ECO:0000256" key="7">
    <source>
        <dbReference type="PROSITE-ProRule" id="PRU00042"/>
    </source>
</evidence>
<dbReference type="Pfam" id="PF00096">
    <property type="entry name" value="zf-C2H2"/>
    <property type="match status" value="2"/>
</dbReference>
<evidence type="ECO:0000256" key="2">
    <source>
        <dbReference type="ARBA" id="ARBA00022723"/>
    </source>
</evidence>
<proteinExistence type="predicted"/>
<feature type="domain" description="C2H2-type" evidence="10">
    <location>
        <begin position="386"/>
        <end position="416"/>
    </location>
</feature>
<feature type="domain" description="C2H2-type" evidence="10">
    <location>
        <begin position="445"/>
        <end position="473"/>
    </location>
</feature>
<dbReference type="Proteomes" id="UP001634394">
    <property type="component" value="Unassembled WGS sequence"/>
</dbReference>
<dbReference type="PANTHER" id="PTHR24394">
    <property type="entry name" value="ZINC FINGER PROTEIN"/>
    <property type="match status" value="1"/>
</dbReference>
<evidence type="ECO:0000259" key="10">
    <source>
        <dbReference type="PROSITE" id="PS50157"/>
    </source>
</evidence>
<sequence length="788" mass="89760">MMDAEQDLIAPSHSLRMLDALFELQKGGRLCDVYVTALGSTIPAHRIVLMVASPVLKHKLEIMMSVGKGFINFVGVTPDVLQVVVDFVYSGKLHVTNHNVHNLLQFCDDLQLNEAVELCKNFIKTYKSEDRSEKEFPDAYHLSELQADTRGSEDNKRDMDTPVDNTDTEDLTSSWEARTHSSKKVRTNTSIACQKTLKQSASTKSGVVTRSRKRRKSQELEQVNKFMTTLKSAKQKAKVKHEKKTVVIKNRDKGKIKRHSNHHELEVENMYKVENSVEANIENSNKYTTSERFNNDGTNKDLSSIRNSKLPKIPKDELEALDSDTESSSLLLFDNQEKKDGTQKTKRQLSFSCQACDKILSTAKRLAFHEFSKHGIPYDTKRYTMFACDVEGCIYVAANKHNLLTHQKSRHGNERPHTCEFCGKSFKLPNVLATHRNIHTNAKIYQCPDCPETFNQQAGLDIHIKRRHKGQECWGELCHLCSEKFLQKSELCWHLFKAHQVPLPDRYKVYTCEMCAYQTKSNQDLERHKNAHQGIKQYTCDVCQKSCSTKSELKRHKKFHGEKTCKCTYENCTYACVDMIGLRKHIRLMHTHKDYKPHGCSICAYKTGVKGNLDKHIRTVHNLEVVTKHTVHLKMKYKNNSPGDIITKDGRLVYLASGKSQESEQPVELIVNKPDDQNHQLQNFTPKLSEPAMIPSSSVLQSPTTLTSVASLPPAAGLHEREFVQNVYSYALSENAAHTQTQIPLGLVASDMRMSITNQITQADQMYIVDPNMHFVSGKYHEYNATPL</sequence>
<protein>
    <submittedName>
        <fullName evidence="11">Uncharacterized protein</fullName>
    </submittedName>
</protein>
<dbReference type="SMART" id="SM00355">
    <property type="entry name" value="ZnF_C2H2"/>
    <property type="match status" value="9"/>
</dbReference>
<dbReference type="InterPro" id="IPR036236">
    <property type="entry name" value="Znf_C2H2_sf"/>
</dbReference>
<evidence type="ECO:0000313" key="12">
    <source>
        <dbReference type="Proteomes" id="UP001634394"/>
    </source>
</evidence>
<keyword evidence="4 7" id="KW-0863">Zinc-finger</keyword>
<organism evidence="11 12">
    <name type="scientific">Sinanodonta woodiana</name>
    <name type="common">Chinese pond mussel</name>
    <name type="synonym">Anodonta woodiana</name>
    <dbReference type="NCBI Taxonomy" id="1069815"/>
    <lineage>
        <taxon>Eukaryota</taxon>
        <taxon>Metazoa</taxon>
        <taxon>Spiralia</taxon>
        <taxon>Lophotrochozoa</taxon>
        <taxon>Mollusca</taxon>
        <taxon>Bivalvia</taxon>
        <taxon>Autobranchia</taxon>
        <taxon>Heteroconchia</taxon>
        <taxon>Palaeoheterodonta</taxon>
        <taxon>Unionida</taxon>
        <taxon>Unionoidea</taxon>
        <taxon>Unionidae</taxon>
        <taxon>Unioninae</taxon>
        <taxon>Sinanodonta</taxon>
    </lineage>
</organism>
<feature type="domain" description="BTB" evidence="9">
    <location>
        <begin position="31"/>
        <end position="97"/>
    </location>
</feature>
<dbReference type="FunFam" id="3.30.160.60:FF:000065">
    <property type="entry name" value="B-cell CLL/lymphoma 6, member B"/>
    <property type="match status" value="1"/>
</dbReference>
<evidence type="ECO:0000256" key="4">
    <source>
        <dbReference type="ARBA" id="ARBA00022771"/>
    </source>
</evidence>
<dbReference type="AlphaFoldDB" id="A0ABD3V9W0"/>
<gene>
    <name evidence="11" type="ORF">ACJMK2_012959</name>
</gene>
<dbReference type="FunFam" id="3.30.160.60:FF:000446">
    <property type="entry name" value="Zinc finger protein"/>
    <property type="match status" value="1"/>
</dbReference>
<accession>A0ABD3V9W0</accession>
<keyword evidence="12" id="KW-1185">Reference proteome</keyword>
<evidence type="ECO:0000256" key="3">
    <source>
        <dbReference type="ARBA" id="ARBA00022737"/>
    </source>
</evidence>
<feature type="domain" description="C2H2-type" evidence="10">
    <location>
        <begin position="538"/>
        <end position="560"/>
    </location>
</feature>
<feature type="region of interest" description="Disordered" evidence="8">
    <location>
        <begin position="137"/>
        <end position="172"/>
    </location>
</feature>
<comment type="subcellular location">
    <subcellularLocation>
        <location evidence="1">Nucleus</location>
    </subcellularLocation>
</comment>
<dbReference type="GO" id="GO:0005634">
    <property type="term" value="C:nucleus"/>
    <property type="evidence" value="ECO:0007669"/>
    <property type="project" value="UniProtKB-SubCell"/>
</dbReference>
<comment type="caution">
    <text evidence="11">The sequence shown here is derived from an EMBL/GenBank/DDBJ whole genome shotgun (WGS) entry which is preliminary data.</text>
</comment>
<name>A0ABD3V9W0_SINWO</name>
<keyword evidence="5" id="KW-0862">Zinc</keyword>
<dbReference type="InterPro" id="IPR000210">
    <property type="entry name" value="BTB/POZ_dom"/>
</dbReference>
<feature type="compositionally biased region" description="Basic and acidic residues" evidence="8">
    <location>
        <begin position="150"/>
        <end position="160"/>
    </location>
</feature>
<reference evidence="11 12" key="1">
    <citation type="submission" date="2024-11" db="EMBL/GenBank/DDBJ databases">
        <title>Chromosome-level genome assembly of the freshwater bivalve Anodonta woodiana.</title>
        <authorList>
            <person name="Chen X."/>
        </authorList>
    </citation>
    <scope>NUCLEOTIDE SEQUENCE [LARGE SCALE GENOMIC DNA]</scope>
    <source>
        <strain evidence="11">MN2024</strain>
        <tissue evidence="11">Gills</tissue>
    </source>
</reference>
<dbReference type="PROSITE" id="PS00028">
    <property type="entry name" value="ZINC_FINGER_C2H2_1"/>
    <property type="match status" value="6"/>
</dbReference>
<feature type="compositionally biased region" description="Polar residues" evidence="8">
    <location>
        <begin position="195"/>
        <end position="208"/>
    </location>
</feature>
<dbReference type="InterPro" id="IPR013087">
    <property type="entry name" value="Znf_C2H2_type"/>
</dbReference>
<keyword evidence="2" id="KW-0479">Metal-binding</keyword>
<feature type="compositionally biased region" description="Polar residues" evidence="8">
    <location>
        <begin position="284"/>
        <end position="307"/>
    </location>
</feature>
<dbReference type="SUPFAM" id="SSF57667">
    <property type="entry name" value="beta-beta-alpha zinc fingers"/>
    <property type="match status" value="3"/>
</dbReference>
<feature type="region of interest" description="Disordered" evidence="8">
    <location>
        <begin position="284"/>
        <end position="308"/>
    </location>
</feature>
<keyword evidence="3" id="KW-0677">Repeat</keyword>
<evidence type="ECO:0000256" key="5">
    <source>
        <dbReference type="ARBA" id="ARBA00022833"/>
    </source>
</evidence>
<dbReference type="PROSITE" id="PS50097">
    <property type="entry name" value="BTB"/>
    <property type="match status" value="1"/>
</dbReference>
<evidence type="ECO:0000313" key="11">
    <source>
        <dbReference type="EMBL" id="KAL3858366.1"/>
    </source>
</evidence>
<dbReference type="InterPro" id="IPR011333">
    <property type="entry name" value="SKP1/BTB/POZ_sf"/>
</dbReference>
<dbReference type="Pfam" id="PF00651">
    <property type="entry name" value="BTB"/>
    <property type="match status" value="1"/>
</dbReference>
<feature type="region of interest" description="Disordered" evidence="8">
    <location>
        <begin position="195"/>
        <end position="218"/>
    </location>
</feature>
<evidence type="ECO:0000256" key="6">
    <source>
        <dbReference type="ARBA" id="ARBA00023242"/>
    </source>
</evidence>
<evidence type="ECO:0000256" key="8">
    <source>
        <dbReference type="SAM" id="MobiDB-lite"/>
    </source>
</evidence>
<keyword evidence="6" id="KW-0539">Nucleus</keyword>